<dbReference type="Proteomes" id="UP000597507">
    <property type="component" value="Unassembled WGS sequence"/>
</dbReference>
<evidence type="ECO:0000256" key="1">
    <source>
        <dbReference type="ARBA" id="ARBA00022729"/>
    </source>
</evidence>
<dbReference type="InterPro" id="IPR018389">
    <property type="entry name" value="DctP_fam"/>
</dbReference>
<dbReference type="NCBIfam" id="NF037995">
    <property type="entry name" value="TRAP_S1"/>
    <property type="match status" value="1"/>
</dbReference>
<accession>A0A8J2ZCM1</accession>
<dbReference type="InterPro" id="IPR038404">
    <property type="entry name" value="TRAP_DctP_sf"/>
</dbReference>
<dbReference type="RefSeq" id="WP_188901133.1">
    <property type="nucleotide sequence ID" value="NZ_BMKS01000008.1"/>
</dbReference>
<protein>
    <submittedName>
        <fullName evidence="3">C4-dicarboxylate ABC transporter substrate-binding protein</fullName>
    </submittedName>
</protein>
<evidence type="ECO:0000313" key="4">
    <source>
        <dbReference type="Proteomes" id="UP000597507"/>
    </source>
</evidence>
<dbReference type="Pfam" id="PF03480">
    <property type="entry name" value="DctP"/>
    <property type="match status" value="1"/>
</dbReference>
<comment type="caution">
    <text evidence="3">The sequence shown here is derived from an EMBL/GenBank/DDBJ whole genome shotgun (WGS) entry which is preliminary data.</text>
</comment>
<dbReference type="PANTHER" id="PTHR33376">
    <property type="match status" value="1"/>
</dbReference>
<dbReference type="PANTHER" id="PTHR33376:SF5">
    <property type="entry name" value="EXTRACYTOPLASMIC SOLUTE RECEPTOR PROTEIN"/>
    <property type="match status" value="1"/>
</dbReference>
<keyword evidence="4" id="KW-1185">Reference proteome</keyword>
<dbReference type="Gene3D" id="3.40.190.170">
    <property type="entry name" value="Bacterial extracellular solute-binding protein, family 7"/>
    <property type="match status" value="1"/>
</dbReference>
<sequence length="355" mass="39539">MAKTAGILTATLGAAAFCVAWNTSAAAQQATVEGPRVSWDYSIWGPPRVASAGIEALARHVQERTGGRFTIRIHYGGALSAGPDNLDNIKLGAFQMATICTSYHPGKNPGLTVLDLPFLPLSDRRVHWRVHMAVYNHPYIVEEFRRWNAGLVLSILQPQSELMGRGRPIERLEDFRGRRIRALGGTGEALRRLGAVPTTMQATEVYNALERGIIDAVAFPFTYSFAAYRINEISSWYTTNLAPGANNCPSVVNLNALNRLPPQYRQLIEEGKEKAFEALVEAQTAAEQRDLAAWRQAGLREITYGQDVLDEIRRVGGQPVWDEWVRNMERQGVPGRELLDLVLNKAREYSQQAQR</sequence>
<keyword evidence="1 2" id="KW-0732">Signal</keyword>
<feature type="signal peptide" evidence="2">
    <location>
        <begin position="1"/>
        <end position="25"/>
    </location>
</feature>
<name>A0A8J2ZCM1_9PROT</name>
<dbReference type="EMBL" id="BMKS01000008">
    <property type="protein sequence ID" value="GGG38093.1"/>
    <property type="molecule type" value="Genomic_DNA"/>
</dbReference>
<gene>
    <name evidence="3" type="ORF">GCM10010964_27340</name>
</gene>
<evidence type="ECO:0000256" key="2">
    <source>
        <dbReference type="SAM" id="SignalP"/>
    </source>
</evidence>
<evidence type="ECO:0000313" key="3">
    <source>
        <dbReference type="EMBL" id="GGG38093.1"/>
    </source>
</evidence>
<reference evidence="3 4" key="1">
    <citation type="journal article" date="2014" name="Int. J. Syst. Evol. Microbiol.">
        <title>Complete genome sequence of Corynebacterium casei LMG S-19264T (=DSM 44701T), isolated from a smear-ripened cheese.</title>
        <authorList>
            <consortium name="US DOE Joint Genome Institute (JGI-PGF)"/>
            <person name="Walter F."/>
            <person name="Albersmeier A."/>
            <person name="Kalinowski J."/>
            <person name="Ruckert C."/>
        </authorList>
    </citation>
    <scope>NUCLEOTIDE SEQUENCE [LARGE SCALE GENOMIC DNA]</scope>
    <source>
        <strain evidence="3 4">CGMCC 1.16330</strain>
    </source>
</reference>
<organism evidence="3 4">
    <name type="scientific">Caldovatus sediminis</name>
    <dbReference type="NCBI Taxonomy" id="2041189"/>
    <lineage>
        <taxon>Bacteria</taxon>
        <taxon>Pseudomonadati</taxon>
        <taxon>Pseudomonadota</taxon>
        <taxon>Alphaproteobacteria</taxon>
        <taxon>Acetobacterales</taxon>
        <taxon>Roseomonadaceae</taxon>
        <taxon>Caldovatus</taxon>
    </lineage>
</organism>
<dbReference type="AlphaFoldDB" id="A0A8J2ZCM1"/>
<proteinExistence type="predicted"/>
<dbReference type="GO" id="GO:0055085">
    <property type="term" value="P:transmembrane transport"/>
    <property type="evidence" value="ECO:0007669"/>
    <property type="project" value="InterPro"/>
</dbReference>
<feature type="chain" id="PRO_5035198750" evidence="2">
    <location>
        <begin position="26"/>
        <end position="355"/>
    </location>
</feature>